<evidence type="ECO:0000256" key="1">
    <source>
        <dbReference type="SAM" id="MobiDB-lite"/>
    </source>
</evidence>
<evidence type="ECO:0000313" key="3">
    <source>
        <dbReference type="Proteomes" id="UP000054978"/>
    </source>
</evidence>
<proteinExistence type="predicted"/>
<feature type="region of interest" description="Disordered" evidence="1">
    <location>
        <begin position="1"/>
        <end position="65"/>
    </location>
</feature>
<dbReference type="Proteomes" id="UP000054978">
    <property type="component" value="Unassembled WGS sequence"/>
</dbReference>
<accession>A0A158DYU1</accession>
<evidence type="ECO:0000313" key="2">
    <source>
        <dbReference type="EMBL" id="SAK99748.1"/>
    </source>
</evidence>
<name>A0A158DYU1_9BURK</name>
<feature type="compositionally biased region" description="Polar residues" evidence="1">
    <location>
        <begin position="1"/>
        <end position="10"/>
    </location>
</feature>
<protein>
    <submittedName>
        <fullName evidence="2">Uncharacterized protein</fullName>
    </submittedName>
</protein>
<keyword evidence="3" id="KW-1185">Reference proteome</keyword>
<dbReference type="RefSeq" id="WP_087049441.1">
    <property type="nucleotide sequence ID" value="NZ_FCOB02000041.1"/>
</dbReference>
<organism evidence="2 3">
    <name type="scientific">Caballeronia ptereochthonis</name>
    <dbReference type="NCBI Taxonomy" id="1777144"/>
    <lineage>
        <taxon>Bacteria</taxon>
        <taxon>Pseudomonadati</taxon>
        <taxon>Pseudomonadota</taxon>
        <taxon>Betaproteobacteria</taxon>
        <taxon>Burkholderiales</taxon>
        <taxon>Burkholderiaceae</taxon>
        <taxon>Caballeronia</taxon>
    </lineage>
</organism>
<feature type="compositionally biased region" description="Low complexity" evidence="1">
    <location>
        <begin position="46"/>
        <end position="65"/>
    </location>
</feature>
<dbReference type="AlphaFoldDB" id="A0A158DYU1"/>
<sequence>MDAQASTQGNATTAPVTAAGAEAAATTVVGDMAAETGPAGNGRTSPAPQQPQDGAAKPQQAAAPQTLEEQLQVRQLELQQIQSRLTTLQSDIKELQSGINDVAQAKKSYDASLPNADQNQKALSAASQVTLESAKAKLDAATIETIDAAITAYDGATKQLTENEKNARTTVQTTAKAAWDAAQAVPPAQDDVDAQKDLPKKLAAMLKDVTGLIEQGKNAFTQGDFAASYFYAKEAVTLVTTTAIPKPDEYETELRRLSGELETSKHDATDSKVAADGAQAALKQASAALAAQTSARRAAILAQIKKA</sequence>
<feature type="compositionally biased region" description="Low complexity" evidence="1">
    <location>
        <begin position="11"/>
        <end position="29"/>
    </location>
</feature>
<comment type="caution">
    <text evidence="2">The sequence shown here is derived from an EMBL/GenBank/DDBJ whole genome shotgun (WGS) entry which is preliminary data.</text>
</comment>
<dbReference type="EMBL" id="FCOB02000041">
    <property type="protein sequence ID" value="SAK99748.1"/>
    <property type="molecule type" value="Genomic_DNA"/>
</dbReference>
<reference evidence="2" key="1">
    <citation type="submission" date="2016-01" db="EMBL/GenBank/DDBJ databases">
        <authorList>
            <person name="Peeters C."/>
        </authorList>
    </citation>
    <scope>NUCLEOTIDE SEQUENCE [LARGE SCALE GENOMIC DNA]</scope>
    <source>
        <strain evidence="2">LMG 29326</strain>
    </source>
</reference>
<gene>
    <name evidence="2" type="ORF">AWB83_06138</name>
</gene>